<name>A0A193SD26_9ZZZZ</name>
<evidence type="ECO:0000256" key="2">
    <source>
        <dbReference type="ARBA" id="ARBA00022670"/>
    </source>
</evidence>
<keyword evidence="3" id="KW-0378">Hydrolase</keyword>
<dbReference type="GO" id="GO:0006508">
    <property type="term" value="P:proteolysis"/>
    <property type="evidence" value="ECO:0007669"/>
    <property type="project" value="UniProtKB-KW"/>
</dbReference>
<dbReference type="EMBL" id="LT158602">
    <property type="protein sequence ID" value="CVK35516.1"/>
    <property type="molecule type" value="Genomic_DNA"/>
</dbReference>
<evidence type="ECO:0000313" key="5">
    <source>
        <dbReference type="EMBL" id="CVK35516.1"/>
    </source>
</evidence>
<accession>A0A193SD26</accession>
<organism evidence="5">
    <name type="scientific">biofilter metagenome</name>
    <dbReference type="NCBI Taxonomy" id="1070537"/>
    <lineage>
        <taxon>unclassified sequences</taxon>
        <taxon>metagenomes</taxon>
        <taxon>ecological metagenomes</taxon>
    </lineage>
</organism>
<gene>
    <name evidence="5" type="ORF">MCM2015_pMC2_24</name>
</gene>
<evidence type="ECO:0000256" key="3">
    <source>
        <dbReference type="ARBA" id="ARBA00022801"/>
    </source>
</evidence>
<keyword evidence="2 5" id="KW-0645">Protease</keyword>
<sequence length="212" mass="23288">MERITAPLTIKSAKDDGTFTGYAAVFNNVDLGNDIIMPGAFKAMKKTRDGKVRIAMYHDLRMLAGKGLCSQDEHGLQVEGQLTLGVSYVEDSYKLMKDGVLDGLSVGFDIRPGGAKWEERDGDYVRIISDAELWEFSIVPFGMNPEAVIDSVKTATNIRNFEAQLRGLGYSQREAKALASGGFKSLGHRDGDLDSETLADELKAITQAFNWK</sequence>
<keyword evidence="1" id="KW-1188">Viral release from host cell</keyword>
<feature type="domain" description="Prohead serine protease" evidence="4">
    <location>
        <begin position="10"/>
        <end position="154"/>
    </location>
</feature>
<proteinExistence type="predicted"/>
<dbReference type="NCBIfam" id="TIGR01543">
    <property type="entry name" value="proheadase_HK97"/>
    <property type="match status" value="1"/>
</dbReference>
<evidence type="ECO:0000256" key="1">
    <source>
        <dbReference type="ARBA" id="ARBA00022612"/>
    </source>
</evidence>
<dbReference type="InterPro" id="IPR006433">
    <property type="entry name" value="Prohead_protease"/>
</dbReference>
<evidence type="ECO:0000259" key="4">
    <source>
        <dbReference type="Pfam" id="PF04586"/>
    </source>
</evidence>
<geneLocation type="plasmid" evidence="5">
    <name>pMC2</name>
</geneLocation>
<dbReference type="GO" id="GO:0008233">
    <property type="term" value="F:peptidase activity"/>
    <property type="evidence" value="ECO:0007669"/>
    <property type="project" value="UniProtKB-KW"/>
</dbReference>
<dbReference type="InterPro" id="IPR054613">
    <property type="entry name" value="Peptidase_S78_dom"/>
</dbReference>
<dbReference type="Pfam" id="PF04586">
    <property type="entry name" value="Peptidase_S78"/>
    <property type="match status" value="1"/>
</dbReference>
<keyword evidence="5" id="KW-0614">Plasmid</keyword>
<protein>
    <submittedName>
        <fullName evidence="5">Putative prohead protease GP4</fullName>
    </submittedName>
</protein>
<dbReference type="AlphaFoldDB" id="A0A193SD26"/>
<reference evidence="5" key="1">
    <citation type="journal article" date="2016" name="Sci. Rep.">
        <title>Genomics of high molecular weight plasmids isolated from an on-farm biopurification system.</title>
        <authorList>
            <person name="Martini M.C."/>
            <person name="Wibberg D."/>
            <person name="Lozano M."/>
            <person name="Torres Tejerizo G."/>
            <person name="Albicoro F.J."/>
            <person name="Jaenicke S."/>
            <person name="van Elsas J.D."/>
            <person name="Petroni A."/>
            <person name="Garcillan-Barcia M.P."/>
            <person name="de la Cruz F."/>
            <person name="Schluter A."/>
            <person name="Puhler A."/>
            <person name="Pistorio M."/>
            <person name="Lagares A."/>
            <person name="Del Papa M.F."/>
        </authorList>
    </citation>
    <scope>NUCLEOTIDE SEQUENCE</scope>
    <source>
        <plasmid evidence="5">pMC2</plasmid>
    </source>
</reference>